<dbReference type="Pfam" id="PF24161">
    <property type="entry name" value="CCDC39"/>
    <property type="match status" value="1"/>
</dbReference>
<dbReference type="AlphaFoldDB" id="A0A5E4NFN4"/>
<dbReference type="PANTHER" id="PTHR18962:SF0">
    <property type="entry name" value="COILED-COIL DOMAIN-CONTAINING PROTEIN 39"/>
    <property type="match status" value="1"/>
</dbReference>
<feature type="coiled-coil region" evidence="5">
    <location>
        <begin position="685"/>
        <end position="719"/>
    </location>
</feature>
<dbReference type="GO" id="GO:0036159">
    <property type="term" value="P:inner dynein arm assembly"/>
    <property type="evidence" value="ECO:0007669"/>
    <property type="project" value="InterPro"/>
</dbReference>
<comment type="similarity">
    <text evidence="1">Belongs to the CCDC39 family.</text>
</comment>
<dbReference type="PANTHER" id="PTHR18962">
    <property type="entry name" value="COILED-COIL DOMAIN-CONTAINING PROTEIN 39"/>
    <property type="match status" value="1"/>
</dbReference>
<evidence type="ECO:0000256" key="5">
    <source>
        <dbReference type="SAM" id="Coils"/>
    </source>
</evidence>
<feature type="coiled-coil region" evidence="5">
    <location>
        <begin position="414"/>
        <end position="444"/>
    </location>
</feature>
<organism evidence="6 7">
    <name type="scientific">Cinara cedri</name>
    <dbReference type="NCBI Taxonomy" id="506608"/>
    <lineage>
        <taxon>Eukaryota</taxon>
        <taxon>Metazoa</taxon>
        <taxon>Ecdysozoa</taxon>
        <taxon>Arthropoda</taxon>
        <taxon>Hexapoda</taxon>
        <taxon>Insecta</taxon>
        <taxon>Pterygota</taxon>
        <taxon>Neoptera</taxon>
        <taxon>Paraneoptera</taxon>
        <taxon>Hemiptera</taxon>
        <taxon>Sternorrhyncha</taxon>
        <taxon>Aphidomorpha</taxon>
        <taxon>Aphidoidea</taxon>
        <taxon>Aphididae</taxon>
        <taxon>Lachninae</taxon>
        <taxon>Cinara</taxon>
    </lineage>
</organism>
<evidence type="ECO:0000313" key="6">
    <source>
        <dbReference type="EMBL" id="VVC43706.1"/>
    </source>
</evidence>
<accession>A0A5E4NFN4</accession>
<evidence type="ECO:0000256" key="2">
    <source>
        <dbReference type="ARBA" id="ARBA00016725"/>
    </source>
</evidence>
<dbReference type="GO" id="GO:0060287">
    <property type="term" value="P:epithelial cilium movement involved in determination of left/right asymmetry"/>
    <property type="evidence" value="ECO:0007669"/>
    <property type="project" value="TreeGrafter"/>
</dbReference>
<dbReference type="GO" id="GO:0005930">
    <property type="term" value="C:axoneme"/>
    <property type="evidence" value="ECO:0007669"/>
    <property type="project" value="InterPro"/>
</dbReference>
<keyword evidence="3 5" id="KW-0175">Coiled coil</keyword>
<evidence type="ECO:0000256" key="1">
    <source>
        <dbReference type="ARBA" id="ARBA00005805"/>
    </source>
</evidence>
<keyword evidence="7" id="KW-1185">Reference proteome</keyword>
<protein>
    <recommendedName>
        <fullName evidence="2">Coiled-coil domain-containing protein 39</fullName>
    </recommendedName>
</protein>
<feature type="coiled-coil region" evidence="5">
    <location>
        <begin position="482"/>
        <end position="558"/>
    </location>
</feature>
<reference evidence="6 7" key="1">
    <citation type="submission" date="2019-08" db="EMBL/GenBank/DDBJ databases">
        <authorList>
            <person name="Alioto T."/>
            <person name="Alioto T."/>
            <person name="Gomez Garrido J."/>
        </authorList>
    </citation>
    <scope>NUCLEOTIDE SEQUENCE [LARGE SCALE GENOMIC DNA]</scope>
</reference>
<feature type="coiled-coil region" evidence="5">
    <location>
        <begin position="22"/>
        <end position="140"/>
    </location>
</feature>
<evidence type="ECO:0000256" key="4">
    <source>
        <dbReference type="ARBA" id="ARBA00045182"/>
    </source>
</evidence>
<dbReference type="Proteomes" id="UP000325440">
    <property type="component" value="Unassembled WGS sequence"/>
</dbReference>
<dbReference type="GO" id="GO:0005576">
    <property type="term" value="C:extracellular region"/>
    <property type="evidence" value="ECO:0007669"/>
    <property type="project" value="GOC"/>
</dbReference>
<dbReference type="GO" id="GO:0060285">
    <property type="term" value="P:cilium-dependent cell motility"/>
    <property type="evidence" value="ECO:0007669"/>
    <property type="project" value="TreeGrafter"/>
</dbReference>
<name>A0A5E4NFN4_9HEMI</name>
<dbReference type="InterPro" id="IPR033290">
    <property type="entry name" value="CCDC39"/>
</dbReference>
<gene>
    <name evidence="6" type="ORF">CINCED_3A017141</name>
</gene>
<feature type="coiled-coil region" evidence="5">
    <location>
        <begin position="754"/>
        <end position="820"/>
    </location>
</feature>
<dbReference type="Gene3D" id="1.10.287.1490">
    <property type="match status" value="1"/>
</dbReference>
<comment type="function">
    <text evidence="4">Required for assembly of dynein regulatory complex (DRC) and inner dynein arm (IDA) complexes, which are responsible for ciliary beat regulation, thereby playing a central role in motility in cilia and flagella. Probably acts together with CCDC40 to form a molecular ruler that determines the 96 nanometer (nm) repeat length and arrangements of components in cilia and flagella. Not required for outer dynein arm complexes assembly.</text>
</comment>
<feature type="coiled-coil region" evidence="5">
    <location>
        <begin position="197"/>
        <end position="224"/>
    </location>
</feature>
<feature type="coiled-coil region" evidence="5">
    <location>
        <begin position="337"/>
        <end position="385"/>
    </location>
</feature>
<evidence type="ECO:0000256" key="3">
    <source>
        <dbReference type="ARBA" id="ARBA00023054"/>
    </source>
</evidence>
<evidence type="ECO:0000313" key="7">
    <source>
        <dbReference type="Proteomes" id="UP000325440"/>
    </source>
</evidence>
<dbReference type="EMBL" id="CABPRJ010002371">
    <property type="protein sequence ID" value="VVC43706.1"/>
    <property type="molecule type" value="Genomic_DNA"/>
</dbReference>
<dbReference type="OrthoDB" id="420518at2759"/>
<sequence>MACDIRMIDIMKEIGCVDGFHIPVANEENKSLEKEIKELLQNKARLLVTEESLDDELREYKNIFKNLSIQEAQNQKLIMANRQQYETEQHMLITAQRDNDNLSRENKAATKTLNQLIDDNNKLENELAKTDEHITRMRETIEWGEETLLAWNNDLAKENTDVNILERYHLEDNNMFKELDLRRKYLQRDVLERESIVEKEVSELLRVERELEQTSKLTRQAQHERNHLLEQWENAANFSNSNHKETQHIVEEINKIREAAREVYENMIETKRKYRDFLDANEDLEYEIYETKKFVNELKISNLNQVSETENMQSEVLAAQIALNTLGNSLANERTKRRHMRNEQAKLKTRIHQKQEEISKIKENISKLKSQSMNTEERLNELNRIYENQKTISERLLSEKNKVLNSTFHVQNEIKQLQTKIDLMNNLLEQNRNKQIMLRKEESKTKQLIMEKKEVSYNLSFQLEMVRIKIDEAKGTVDIEEMHRLRDELETLNRELSHVKDEQNQLEKQLKSSESESRRIIKEIERNNVDLESFRNRVEELSIRNEGGEKQIELLKEQNHRYHMDQMMAELKVEQMKKMTDNECEKVYSLAQQREEMTSEINRRKAEVAAIYEQINFEKKTLSDEKSLVKRKLDALVQYIEQRKNRYEILLVTLGGSGDGGDEERDDVKSSFTISEHRIRLAREKLELQDTGDRLDERVQKLETEIRAMENTLHVLNASNDCYKSSLCSVNPQSEEYKDKIRLEETYDNLNSEWLQKKKTLKRVQNEIRDLESQYKKCNEDLDDLINLRDIKENELERALKETNEQIMKLNRANNRIQFDTKQIDKSCKPDKRNALELIKRDIAVRLMRKVNKTVLELLSEMSVRDLGFEPVVKRYLSEKDLELPIVSGLTMMNKAKSSCGSSTGVSLIGSSCNGSVKSFSDENRKSSNYSTVNLEPPLRSHVRKSVAKEL</sequence>
<proteinExistence type="inferred from homology"/>